<name>A0A173GDQ8_9CAUD</name>
<reference evidence="2" key="1">
    <citation type="submission" date="2016-03" db="EMBL/GenBank/DDBJ databases">
        <authorList>
            <person name="Sharma R."/>
            <person name="Simister A.R."/>
            <person name="Berg J.A."/>
            <person name="Jensen G.L."/>
            <person name="Keele B.R."/>
            <person name="Ward M.E.H."/>
            <person name="Breakwell D.P."/>
            <person name="Hope S."/>
            <person name="Grose J.H."/>
        </authorList>
    </citation>
    <scope>NUCLEOTIDE SEQUENCE [LARGE SCALE GENOMIC DNA]</scope>
</reference>
<dbReference type="EMBL" id="KU886223">
    <property type="protein sequence ID" value="ANH51635.1"/>
    <property type="molecule type" value="Genomic_DNA"/>
</dbReference>
<accession>A0A173GDQ8</accession>
<organism evidence="1 2">
    <name type="scientific">Erwinia phage vB_EamM_Simmy50</name>
    <dbReference type="NCBI Taxonomy" id="1815988"/>
    <lineage>
        <taxon>Viruses</taxon>
        <taxon>Duplodnaviria</taxon>
        <taxon>Heunggongvirae</taxon>
        <taxon>Uroviricota</taxon>
        <taxon>Caudoviricetes</taxon>
        <taxon>Chimalliviridae</taxon>
        <taxon>Agricanvirus</taxon>
        <taxon>Agricanvirus simmy50</taxon>
    </lineage>
</organism>
<keyword evidence="2" id="KW-1185">Reference proteome</keyword>
<dbReference type="Proteomes" id="UP000222975">
    <property type="component" value="Segment"/>
</dbReference>
<protein>
    <submittedName>
        <fullName evidence="1">Putative structural protein</fullName>
    </submittedName>
</protein>
<proteinExistence type="predicted"/>
<evidence type="ECO:0000313" key="2">
    <source>
        <dbReference type="Proteomes" id="UP000222975"/>
    </source>
</evidence>
<dbReference type="InterPro" id="IPR045405">
    <property type="entry name" value="Peptidase_S80"/>
</dbReference>
<dbReference type="Pfam" id="PF20034">
    <property type="entry name" value="Peptidase_S80"/>
    <property type="match status" value="1"/>
</dbReference>
<evidence type="ECO:0000313" key="1">
    <source>
        <dbReference type="EMBL" id="ANH51635.1"/>
    </source>
</evidence>
<gene>
    <name evidence="1" type="ORF">SIMMY50_173</name>
</gene>
<sequence length="262" mass="29609">MPANISFTCQTLRGTNKAGLLKPDENGYYTVLLGGFNLRNEMGNFYPFNKYLEEIFKASSTFMRRVERGHLRGEMDHPQPWKGMTEREWFSRLRKIDMGNVSHHIRRVTLDFQNYRSQHGETMVAVLGEVKPGGGPIGDRLKASLDNPDEDTCFSIRTLTLDQPMVTGAWRKDVYELVTWDWVPEPGVRNATKYHSPGLESFQEYPISAQTVQDVLATGNNGAMGYGLESGGSDMVGLNNLMKDYAAAPGQKILTRKAHLRW</sequence>